<evidence type="ECO:0000313" key="1">
    <source>
        <dbReference type="EMBL" id="GAA6197300.1"/>
    </source>
</evidence>
<keyword evidence="2" id="KW-1185">Reference proteome</keyword>
<comment type="caution">
    <text evidence="1">The sequence shown here is derived from an EMBL/GenBank/DDBJ whole genome shotgun (WGS) entry which is preliminary data.</text>
</comment>
<dbReference type="Proteomes" id="UP001441944">
    <property type="component" value="Unassembled WGS sequence"/>
</dbReference>
<evidence type="ECO:0000313" key="2">
    <source>
        <dbReference type="Proteomes" id="UP001441944"/>
    </source>
</evidence>
<gene>
    <name evidence="1" type="ORF">NBRC116598_27440</name>
</gene>
<accession>A0ABQ0AN58</accession>
<organism evidence="1 2">
    <name type="scientific">Pseudophaeobacter arcticus</name>
    <dbReference type="NCBI Taxonomy" id="385492"/>
    <lineage>
        <taxon>Bacteria</taxon>
        <taxon>Pseudomonadati</taxon>
        <taxon>Pseudomonadota</taxon>
        <taxon>Alphaproteobacteria</taxon>
        <taxon>Rhodobacterales</taxon>
        <taxon>Paracoccaceae</taxon>
        <taxon>Pseudophaeobacter</taxon>
    </lineage>
</organism>
<proteinExistence type="predicted"/>
<dbReference type="RefSeq" id="WP_348294638.1">
    <property type="nucleotide sequence ID" value="NZ_BAABWU010000011.1"/>
</dbReference>
<dbReference type="EMBL" id="BAABWU010000011">
    <property type="protein sequence ID" value="GAA6197300.1"/>
    <property type="molecule type" value="Genomic_DNA"/>
</dbReference>
<sequence length="132" mass="14954">MIEIQLPPSFAALCNTCETICEKECCGIGAFNFSPFNIIYHLTKWEARIRDSDVEALRTELSDLARDLRNSDQRAEKVVLAELNAILTNEQMLALISEINSALAEGCAIYAGQESRIDERYRNFLRIIEVPK</sequence>
<dbReference type="InterPro" id="IPR046294">
    <property type="entry name" value="DUF6331"/>
</dbReference>
<protein>
    <submittedName>
        <fullName evidence="1">Uncharacterized protein</fullName>
    </submittedName>
</protein>
<reference evidence="1 2" key="1">
    <citation type="submission" date="2024-04" db="EMBL/GenBank/DDBJ databases">
        <title>Draft genome sequence of Pseudophaeobacter arcticus NBRC 116598.</title>
        <authorList>
            <person name="Miyakawa T."/>
            <person name="Kusuya Y."/>
            <person name="Miura T."/>
        </authorList>
    </citation>
    <scope>NUCLEOTIDE SEQUENCE [LARGE SCALE GENOMIC DNA]</scope>
    <source>
        <strain evidence="1 2">SU-CL00105</strain>
    </source>
</reference>
<name>A0ABQ0AN58_9RHOB</name>
<dbReference type="Pfam" id="PF19856">
    <property type="entry name" value="DUF6331"/>
    <property type="match status" value="1"/>
</dbReference>